<proteinExistence type="inferred from homology"/>
<evidence type="ECO:0000256" key="4">
    <source>
        <dbReference type="ARBA" id="ARBA00023288"/>
    </source>
</evidence>
<dbReference type="SMART" id="SM00175">
    <property type="entry name" value="RAB"/>
    <property type="match status" value="1"/>
</dbReference>
<reference evidence="6" key="1">
    <citation type="submission" date="2022-03" db="EMBL/GenBank/DDBJ databases">
        <authorList>
            <person name="Martin C."/>
        </authorList>
    </citation>
    <scope>NUCLEOTIDE SEQUENCE</scope>
</reference>
<sequence>MSTPAERNKQREELKREFKYIFKIVVVGDSGVGKTSLIRTYTDGQFQHYLHPDGLLDKKEKVLRLGSDKIKLEIWDTAGQERYRSLTASYYRGAHGCLILFDASVTDATTNTNRSLDRCVHWLDDTTQYCNDSTCKMLVATKCHLLDETKTLKCELGKKFADENNLSYMELSSEKNMNVNETFEKLAQILYTEYSRRDSNLNEKVNEGQGNSLHIFKSTFFKNSLVCPGSCVIL</sequence>
<dbReference type="Pfam" id="PF00071">
    <property type="entry name" value="Ras"/>
    <property type="match status" value="1"/>
</dbReference>
<dbReference type="PROSITE" id="PS51420">
    <property type="entry name" value="RHO"/>
    <property type="match status" value="1"/>
</dbReference>
<dbReference type="SMART" id="SM00176">
    <property type="entry name" value="RAN"/>
    <property type="match status" value="1"/>
</dbReference>
<dbReference type="InterPro" id="IPR005225">
    <property type="entry name" value="Small_GTP-bd"/>
</dbReference>
<dbReference type="FunFam" id="3.40.50.300:FF:001447">
    <property type="entry name" value="Ras-related protein Rab-1B"/>
    <property type="match status" value="1"/>
</dbReference>
<dbReference type="SUPFAM" id="SSF52540">
    <property type="entry name" value="P-loop containing nucleoside triphosphate hydrolases"/>
    <property type="match status" value="1"/>
</dbReference>
<dbReference type="PRINTS" id="PR00449">
    <property type="entry name" value="RASTRNSFRMNG"/>
</dbReference>
<protein>
    <submittedName>
        <fullName evidence="6">Uncharacterized protein</fullName>
    </submittedName>
</protein>
<evidence type="ECO:0000256" key="5">
    <source>
        <dbReference type="ARBA" id="ARBA00023289"/>
    </source>
</evidence>
<dbReference type="InterPro" id="IPR050305">
    <property type="entry name" value="Small_GTPase_Rab"/>
</dbReference>
<evidence type="ECO:0000256" key="1">
    <source>
        <dbReference type="ARBA" id="ARBA00006270"/>
    </source>
</evidence>
<dbReference type="SMART" id="SM00174">
    <property type="entry name" value="RHO"/>
    <property type="match status" value="1"/>
</dbReference>
<evidence type="ECO:0000313" key="6">
    <source>
        <dbReference type="EMBL" id="CAH1780335.1"/>
    </source>
</evidence>
<evidence type="ECO:0000256" key="3">
    <source>
        <dbReference type="ARBA" id="ARBA00023134"/>
    </source>
</evidence>
<keyword evidence="7" id="KW-1185">Reference proteome</keyword>
<dbReference type="CDD" id="cd00154">
    <property type="entry name" value="Rab"/>
    <property type="match status" value="1"/>
</dbReference>
<dbReference type="EMBL" id="CAIIXF020000003">
    <property type="protein sequence ID" value="CAH1780335.1"/>
    <property type="molecule type" value="Genomic_DNA"/>
</dbReference>
<dbReference type="PROSITE" id="PS51419">
    <property type="entry name" value="RAB"/>
    <property type="match status" value="1"/>
</dbReference>
<comment type="caution">
    <text evidence="6">The sequence shown here is derived from an EMBL/GenBank/DDBJ whole genome shotgun (WGS) entry which is preliminary data.</text>
</comment>
<gene>
    <name evidence="6" type="ORF">OFUS_LOCUS7038</name>
</gene>
<evidence type="ECO:0000313" key="7">
    <source>
        <dbReference type="Proteomes" id="UP000749559"/>
    </source>
</evidence>
<dbReference type="SMART" id="SM00173">
    <property type="entry name" value="RAS"/>
    <property type="match status" value="1"/>
</dbReference>
<keyword evidence="3" id="KW-0342">GTP-binding</keyword>
<organism evidence="6 7">
    <name type="scientific">Owenia fusiformis</name>
    <name type="common">Polychaete worm</name>
    <dbReference type="NCBI Taxonomy" id="6347"/>
    <lineage>
        <taxon>Eukaryota</taxon>
        <taxon>Metazoa</taxon>
        <taxon>Spiralia</taxon>
        <taxon>Lophotrochozoa</taxon>
        <taxon>Annelida</taxon>
        <taxon>Polychaeta</taxon>
        <taxon>Sedentaria</taxon>
        <taxon>Canalipalpata</taxon>
        <taxon>Sabellida</taxon>
        <taxon>Oweniida</taxon>
        <taxon>Oweniidae</taxon>
        <taxon>Owenia</taxon>
    </lineage>
</organism>
<evidence type="ECO:0000256" key="2">
    <source>
        <dbReference type="ARBA" id="ARBA00022741"/>
    </source>
</evidence>
<name>A0A8J1Y7M2_OWEFU</name>
<comment type="similarity">
    <text evidence="1">Belongs to the small GTPase superfamily. Rab family.</text>
</comment>
<keyword evidence="2" id="KW-0547">Nucleotide-binding</keyword>
<dbReference type="AlphaFoldDB" id="A0A8J1Y7M2"/>
<dbReference type="GO" id="GO:0003924">
    <property type="term" value="F:GTPase activity"/>
    <property type="evidence" value="ECO:0007669"/>
    <property type="project" value="InterPro"/>
</dbReference>
<dbReference type="InterPro" id="IPR001806">
    <property type="entry name" value="Small_GTPase"/>
</dbReference>
<dbReference type="Gene3D" id="3.40.50.300">
    <property type="entry name" value="P-loop containing nucleotide triphosphate hydrolases"/>
    <property type="match status" value="1"/>
</dbReference>
<dbReference type="PROSITE" id="PS51421">
    <property type="entry name" value="RAS"/>
    <property type="match status" value="1"/>
</dbReference>
<dbReference type="PANTHER" id="PTHR47980">
    <property type="entry name" value="LD44762P"/>
    <property type="match status" value="1"/>
</dbReference>
<dbReference type="Proteomes" id="UP000749559">
    <property type="component" value="Unassembled WGS sequence"/>
</dbReference>
<dbReference type="GO" id="GO:0005525">
    <property type="term" value="F:GTP binding"/>
    <property type="evidence" value="ECO:0007669"/>
    <property type="project" value="UniProtKB-KW"/>
</dbReference>
<accession>A0A8J1Y7M2</accession>
<dbReference type="InterPro" id="IPR027417">
    <property type="entry name" value="P-loop_NTPase"/>
</dbReference>
<keyword evidence="4" id="KW-0449">Lipoprotein</keyword>
<keyword evidence="5" id="KW-0636">Prenylation</keyword>
<dbReference type="NCBIfam" id="TIGR00231">
    <property type="entry name" value="small_GTP"/>
    <property type="match status" value="1"/>
</dbReference>